<comment type="caution">
    <text evidence="2">The sequence shown here is derived from an EMBL/GenBank/DDBJ whole genome shotgun (WGS) entry which is preliminary data.</text>
</comment>
<accession>A0A0F9DV56</accession>
<dbReference type="Gene3D" id="3.60.70.12">
    <property type="entry name" value="L-amino peptidase D-ALA esterase/amidase"/>
    <property type="match status" value="1"/>
</dbReference>
<dbReference type="Pfam" id="PF03576">
    <property type="entry name" value="Peptidase_S58"/>
    <property type="match status" value="1"/>
</dbReference>
<organism evidence="2">
    <name type="scientific">marine sediment metagenome</name>
    <dbReference type="NCBI Taxonomy" id="412755"/>
    <lineage>
        <taxon>unclassified sequences</taxon>
        <taxon>metagenomes</taxon>
        <taxon>ecological metagenomes</taxon>
    </lineage>
</organism>
<evidence type="ECO:0000256" key="1">
    <source>
        <dbReference type="ARBA" id="ARBA00007068"/>
    </source>
</evidence>
<name>A0A0F9DV56_9ZZZZ</name>
<dbReference type="InterPro" id="IPR005321">
    <property type="entry name" value="Peptidase_S58_DmpA"/>
</dbReference>
<protein>
    <recommendedName>
        <fullName evidence="3">Peptidase S58 DmpA</fullName>
    </recommendedName>
</protein>
<dbReference type="PANTHER" id="PTHR36512:SF3">
    <property type="entry name" value="BLR5678 PROTEIN"/>
    <property type="match status" value="1"/>
</dbReference>
<dbReference type="SUPFAM" id="SSF56266">
    <property type="entry name" value="DmpA/ArgJ-like"/>
    <property type="match status" value="1"/>
</dbReference>
<dbReference type="GO" id="GO:0004177">
    <property type="term" value="F:aminopeptidase activity"/>
    <property type="evidence" value="ECO:0007669"/>
    <property type="project" value="TreeGrafter"/>
</dbReference>
<evidence type="ECO:0000313" key="2">
    <source>
        <dbReference type="EMBL" id="KKL15723.1"/>
    </source>
</evidence>
<dbReference type="EMBL" id="LAZR01039957">
    <property type="protein sequence ID" value="KKL15723.1"/>
    <property type="molecule type" value="Genomic_DNA"/>
</dbReference>
<dbReference type="PANTHER" id="PTHR36512">
    <property type="entry name" value="D-AMINOPEPTIDASE"/>
    <property type="match status" value="1"/>
</dbReference>
<gene>
    <name evidence="2" type="ORF">LCGC14_2502760</name>
</gene>
<comment type="similarity">
    <text evidence="1">Belongs to the peptidase S58 family.</text>
</comment>
<sequence>SLGRADVRPDAAAGYAACEAASDAPPAEGSVVAGTGATVAKAMAMERALKGGIGSARETTADGASVGALVAVNSFGEVVDPDSGRVVAGPRAEDGAFADTLAVLRSRPSVSPFAVAPNSTIGVVATDAALSKPDCYRLAVMAQTGLARAIRPAHTPVDGDTIFALATGAVDSPVDVLQLGALAARAVERAILRAVTQAKGLAGVPSAAEWAGGS</sequence>
<dbReference type="AlphaFoldDB" id="A0A0F9DV56"/>
<proteinExistence type="inferred from homology"/>
<dbReference type="InterPro" id="IPR016117">
    <property type="entry name" value="ArgJ-like_dom_sf"/>
</dbReference>
<feature type="non-terminal residue" evidence="2">
    <location>
        <position position="1"/>
    </location>
</feature>
<reference evidence="2" key="1">
    <citation type="journal article" date="2015" name="Nature">
        <title>Complex archaea that bridge the gap between prokaryotes and eukaryotes.</title>
        <authorList>
            <person name="Spang A."/>
            <person name="Saw J.H."/>
            <person name="Jorgensen S.L."/>
            <person name="Zaremba-Niedzwiedzka K."/>
            <person name="Martijn J."/>
            <person name="Lind A.E."/>
            <person name="van Eijk R."/>
            <person name="Schleper C."/>
            <person name="Guy L."/>
            <person name="Ettema T.J."/>
        </authorList>
    </citation>
    <scope>NUCLEOTIDE SEQUENCE</scope>
</reference>
<evidence type="ECO:0008006" key="3">
    <source>
        <dbReference type="Google" id="ProtNLM"/>
    </source>
</evidence>